<proteinExistence type="predicted"/>
<evidence type="ECO:0000313" key="6">
    <source>
        <dbReference type="Proteomes" id="UP000235392"/>
    </source>
</evidence>
<gene>
    <name evidence="4" type="ORF">PCANC_06203</name>
    <name evidence="2" type="ORF">PCANC_18865</name>
    <name evidence="3" type="ORF">PCASD_03515</name>
    <name evidence="1" type="ORF">PCASD_14556</name>
</gene>
<dbReference type="AlphaFoldDB" id="A0A2N5TVX5"/>
<protein>
    <submittedName>
        <fullName evidence="2">Uncharacterized protein</fullName>
    </submittedName>
</protein>
<evidence type="ECO:0000313" key="3">
    <source>
        <dbReference type="EMBL" id="PLW45987.1"/>
    </source>
</evidence>
<evidence type="ECO:0000313" key="1">
    <source>
        <dbReference type="EMBL" id="PLW16646.1"/>
    </source>
</evidence>
<dbReference type="Proteomes" id="UP000235388">
    <property type="component" value="Unassembled WGS sequence"/>
</dbReference>
<evidence type="ECO:0000313" key="4">
    <source>
        <dbReference type="EMBL" id="PLW53311.1"/>
    </source>
</evidence>
<dbReference type="Proteomes" id="UP000235392">
    <property type="component" value="Unassembled WGS sequence"/>
</dbReference>
<comment type="caution">
    <text evidence="2">The sequence shown here is derived from an EMBL/GenBank/DDBJ whole genome shotgun (WGS) entry which is preliminary data.</text>
</comment>
<reference evidence="5 6" key="1">
    <citation type="submission" date="2017-11" db="EMBL/GenBank/DDBJ databases">
        <title>De novo assembly and phasing of dikaryotic genomes from two isolates of Puccinia coronata f. sp. avenae, the causal agent of oat crown rust.</title>
        <authorList>
            <person name="Miller M.E."/>
            <person name="Zhang Y."/>
            <person name="Omidvar V."/>
            <person name="Sperschneider J."/>
            <person name="Schwessinger B."/>
            <person name="Raley C."/>
            <person name="Palmer J.M."/>
            <person name="Garnica D."/>
            <person name="Upadhyaya N."/>
            <person name="Rathjen J."/>
            <person name="Taylor J.M."/>
            <person name="Park R.F."/>
            <person name="Dodds P.N."/>
            <person name="Hirsch C.D."/>
            <person name="Kianian S.F."/>
            <person name="Figueroa M."/>
        </authorList>
    </citation>
    <scope>NUCLEOTIDE SEQUENCE [LARGE SCALE GENOMIC DNA]</scope>
    <source>
        <strain evidence="2">12NC29</strain>
        <strain evidence="1">12SD80</strain>
    </source>
</reference>
<evidence type="ECO:0000313" key="2">
    <source>
        <dbReference type="EMBL" id="PLW29598.1"/>
    </source>
</evidence>
<name>A0A2N5TVX5_9BASI</name>
<dbReference type="EMBL" id="PGCJ01000064">
    <property type="protein sequence ID" value="PLW53311.1"/>
    <property type="molecule type" value="Genomic_DNA"/>
</dbReference>
<evidence type="ECO:0000313" key="5">
    <source>
        <dbReference type="Proteomes" id="UP000235388"/>
    </source>
</evidence>
<dbReference type="EMBL" id="PGCI01000043">
    <property type="protein sequence ID" value="PLW45987.1"/>
    <property type="molecule type" value="Genomic_DNA"/>
</dbReference>
<organism evidence="2 5">
    <name type="scientific">Puccinia coronata f. sp. avenae</name>
    <dbReference type="NCBI Taxonomy" id="200324"/>
    <lineage>
        <taxon>Eukaryota</taxon>
        <taxon>Fungi</taxon>
        <taxon>Dikarya</taxon>
        <taxon>Basidiomycota</taxon>
        <taxon>Pucciniomycotina</taxon>
        <taxon>Pucciniomycetes</taxon>
        <taxon>Pucciniales</taxon>
        <taxon>Pucciniaceae</taxon>
        <taxon>Puccinia</taxon>
    </lineage>
</organism>
<accession>A0A2N5TVX5</accession>
<dbReference type="EMBL" id="PGCI01000767">
    <property type="protein sequence ID" value="PLW16646.1"/>
    <property type="molecule type" value="Genomic_DNA"/>
</dbReference>
<sequence length="79" mass="9027">MTKSLSEQLPRWACRMDTAILQDCFRHVVAGLSSLEGKRLMYVNPYQLCGGRVREDVFDWLEAAAVIEQLLSVYLPSHL</sequence>
<keyword evidence="5" id="KW-1185">Reference proteome</keyword>
<dbReference type="EMBL" id="PGCJ01000405">
    <property type="protein sequence ID" value="PLW29598.1"/>
    <property type="molecule type" value="Genomic_DNA"/>
</dbReference>